<name>I0H2H5_ACTM4</name>
<proteinExistence type="predicted"/>
<protein>
    <submittedName>
        <fullName evidence="1">Uncharacterized protein</fullName>
    </submittedName>
</protein>
<dbReference type="EMBL" id="AP012319">
    <property type="protein sequence ID" value="BAL87212.1"/>
    <property type="molecule type" value="Genomic_DNA"/>
</dbReference>
<dbReference type="HOGENOM" id="CLU_3179173_0_0_11"/>
<reference evidence="1 2" key="1">
    <citation type="submission" date="2012-02" db="EMBL/GenBank/DDBJ databases">
        <title>Complete genome sequence of Actinoplanes missouriensis 431 (= NBRC 102363).</title>
        <authorList>
            <person name="Ohnishi Y."/>
            <person name="Ishikawa J."/>
            <person name="Sekine M."/>
            <person name="Hosoyama A."/>
            <person name="Harada T."/>
            <person name="Narita H."/>
            <person name="Hata T."/>
            <person name="Konno Y."/>
            <person name="Tutikane K."/>
            <person name="Fujita N."/>
            <person name="Horinouchi S."/>
            <person name="Hayakawa M."/>
        </authorList>
    </citation>
    <scope>NUCLEOTIDE SEQUENCE [LARGE SCALE GENOMIC DNA]</scope>
    <source>
        <strain evidence="2">ATCC 14538 / DSM 43046 / CBS 188.64 / JCM 3121 / NBRC 102363 / NCIMB 12654 / NRRL B-3342 / UNCC 431</strain>
    </source>
</reference>
<evidence type="ECO:0000313" key="1">
    <source>
        <dbReference type="EMBL" id="BAL87212.1"/>
    </source>
</evidence>
<organism evidence="1 2">
    <name type="scientific">Actinoplanes missouriensis (strain ATCC 14538 / DSM 43046 / CBS 188.64 / JCM 3121 / NBRC 102363 / NCIMB 12654 / NRRL B-3342 / UNCC 431)</name>
    <dbReference type="NCBI Taxonomy" id="512565"/>
    <lineage>
        <taxon>Bacteria</taxon>
        <taxon>Bacillati</taxon>
        <taxon>Actinomycetota</taxon>
        <taxon>Actinomycetes</taxon>
        <taxon>Micromonosporales</taxon>
        <taxon>Micromonosporaceae</taxon>
        <taxon>Actinoplanes</taxon>
    </lineage>
</organism>
<dbReference type="AlphaFoldDB" id="I0H2H5"/>
<gene>
    <name evidence="1" type="ordered locus">AMIS_19920</name>
</gene>
<sequence>MSRPYRLLGRALVSLAVLVVALVAVLAAGLALLDVFGLAEVEVRLR</sequence>
<evidence type="ECO:0000313" key="2">
    <source>
        <dbReference type="Proteomes" id="UP000007882"/>
    </source>
</evidence>
<dbReference type="KEGG" id="ams:AMIS_19920"/>
<keyword evidence="2" id="KW-1185">Reference proteome</keyword>
<accession>I0H2H5</accession>
<dbReference type="Proteomes" id="UP000007882">
    <property type="component" value="Chromosome"/>
</dbReference>
<dbReference type="PATRIC" id="fig|512565.3.peg.1998"/>
<dbReference type="RefSeq" id="WP_014442107.1">
    <property type="nucleotide sequence ID" value="NC_017093.1"/>
</dbReference>